<dbReference type="Proteomes" id="UP000287173">
    <property type="component" value="Unassembled WGS sequence"/>
</dbReference>
<dbReference type="EMBL" id="LJJR01000014">
    <property type="protein sequence ID" value="KPD31548.1"/>
    <property type="molecule type" value="Genomic_DNA"/>
</dbReference>
<dbReference type="Proteomes" id="UP000287306">
    <property type="component" value="Unassembled WGS sequence"/>
</dbReference>
<dbReference type="Proteomes" id="UP000287155">
    <property type="component" value="Unassembled WGS sequence"/>
</dbReference>
<evidence type="ECO:0000313" key="8">
    <source>
        <dbReference type="Proteomes" id="UP000287306"/>
    </source>
</evidence>
<protein>
    <submittedName>
        <fullName evidence="1">Uncharacterized protein</fullName>
    </submittedName>
</protein>
<dbReference type="AlphaFoldDB" id="A0A0N0ZPY0"/>
<evidence type="ECO:0000313" key="6">
    <source>
        <dbReference type="Proteomes" id="UP000287155"/>
    </source>
</evidence>
<dbReference type="RefSeq" id="WP_039456918.1">
    <property type="nucleotide sequence ID" value="NZ_PELL01000206.1"/>
</dbReference>
<reference evidence="6 7" key="2">
    <citation type="journal article" date="2019" name="Extremophiles">
        <title>Biogeography of thermophiles and predominance of Thermus scotoductus in domestic water heaters.</title>
        <authorList>
            <person name="Wilpiszeski R.L."/>
            <person name="Zhang Z."/>
            <person name="House C.H."/>
        </authorList>
    </citation>
    <scope>NUCLEOTIDE SEQUENCE [LARGE SCALE GENOMIC DNA]</scope>
    <source>
        <strain evidence="4 6">14_S14</strain>
        <strain evidence="3 7">17_S17</strain>
        <strain evidence="2 8">25_S25</strain>
    </source>
</reference>
<dbReference type="EMBL" id="PEMJ01000197">
    <property type="protein sequence ID" value="RTI14738.1"/>
    <property type="molecule type" value="Genomic_DNA"/>
</dbReference>
<evidence type="ECO:0000313" key="3">
    <source>
        <dbReference type="EMBL" id="RTI07441.1"/>
    </source>
</evidence>
<evidence type="ECO:0000313" key="5">
    <source>
        <dbReference type="Proteomes" id="UP000053099"/>
    </source>
</evidence>
<accession>A0A0N0ZPY0</accession>
<comment type="caution">
    <text evidence="1">The sequence shown here is derived from an EMBL/GenBank/DDBJ whole genome shotgun (WGS) entry which is preliminary data.</text>
</comment>
<evidence type="ECO:0000313" key="2">
    <source>
        <dbReference type="EMBL" id="RTH24995.1"/>
    </source>
</evidence>
<reference evidence="1 5" key="1">
    <citation type="submission" date="2015-09" db="EMBL/GenBank/DDBJ databases">
        <title>Draft genome sequence of Thermus scotoductus strain K1 isolated from a geothermal spring in Nagorno-Karabakh, Armenia.</title>
        <authorList>
            <person name="Saghatelyan A."/>
            <person name="Poghosyan L."/>
            <person name="Panosyan H."/>
            <person name="Birkeland N.-K."/>
        </authorList>
    </citation>
    <scope>NUCLEOTIDE SEQUENCE [LARGE SCALE GENOMIC DNA]</scope>
    <source>
        <strain evidence="1 5">K1</strain>
    </source>
</reference>
<evidence type="ECO:0000313" key="7">
    <source>
        <dbReference type="Proteomes" id="UP000287173"/>
    </source>
</evidence>
<evidence type="ECO:0000313" key="1">
    <source>
        <dbReference type="EMBL" id="KPD31548.1"/>
    </source>
</evidence>
<organism evidence="1 5">
    <name type="scientific">Thermus scotoductus</name>
    <dbReference type="NCBI Taxonomy" id="37636"/>
    <lineage>
        <taxon>Bacteria</taxon>
        <taxon>Thermotogati</taxon>
        <taxon>Deinococcota</taxon>
        <taxon>Deinococci</taxon>
        <taxon>Thermales</taxon>
        <taxon>Thermaceae</taxon>
        <taxon>Thermus</taxon>
    </lineage>
</organism>
<proteinExistence type="predicted"/>
<gene>
    <name evidence="1" type="ORF">AN926_06005</name>
    <name evidence="4" type="ORF">CSW27_06920</name>
    <name evidence="3" type="ORF">CSW30_08710</name>
    <name evidence="2" type="ORF">CSW38_08370</name>
</gene>
<evidence type="ECO:0000313" key="4">
    <source>
        <dbReference type="EMBL" id="RTI14738.1"/>
    </source>
</evidence>
<sequence length="98" mass="11052">MAQKTSLAYAPLALARAYVAWVRELLDRGEEADPDELLDAVEEWTPFRGYLRDAAREDREAALALAREVFAEGPRLRAHGFPLPETWEAFLARVGLEP</sequence>
<name>A0A0N0ZPY0_THESC</name>
<dbReference type="Proteomes" id="UP000053099">
    <property type="component" value="Unassembled WGS sequence"/>
</dbReference>
<dbReference type="EMBL" id="PEMG01000275">
    <property type="protein sequence ID" value="RTI07441.1"/>
    <property type="molecule type" value="Genomic_DNA"/>
</dbReference>
<dbReference type="EMBL" id="PELY01000261">
    <property type="protein sequence ID" value="RTH24995.1"/>
    <property type="molecule type" value="Genomic_DNA"/>
</dbReference>